<accession>A0ACB5UE97</accession>
<evidence type="ECO:0000313" key="1">
    <source>
        <dbReference type="EMBL" id="GMQ61185.1"/>
    </source>
</evidence>
<dbReference type="EMBL" id="BTPU01000005">
    <property type="protein sequence ID" value="GMQ61185.1"/>
    <property type="molecule type" value="Genomic_DNA"/>
</dbReference>
<proteinExistence type="predicted"/>
<name>A0ACB5UE97_9FIRM</name>
<gene>
    <name evidence="1" type="ORF">AN2V17_04130</name>
</gene>
<organism evidence="1 2">
    <name type="scientific">Vallitalea maricola</name>
    <dbReference type="NCBI Taxonomy" id="3074433"/>
    <lineage>
        <taxon>Bacteria</taxon>
        <taxon>Bacillati</taxon>
        <taxon>Bacillota</taxon>
        <taxon>Clostridia</taxon>
        <taxon>Lachnospirales</taxon>
        <taxon>Vallitaleaceae</taxon>
        <taxon>Vallitalea</taxon>
    </lineage>
</organism>
<comment type="caution">
    <text evidence="1">The sequence shown here is derived from an EMBL/GenBank/DDBJ whole genome shotgun (WGS) entry which is preliminary data.</text>
</comment>
<reference evidence="1" key="1">
    <citation type="submission" date="2023-09" db="EMBL/GenBank/DDBJ databases">
        <title>Vallitalea sediminicola and Vallitalea maricola sp. nov., anaerobic bacteria isolated from marine sediment.</title>
        <authorList>
            <person name="Hirano S."/>
            <person name="Maeda A."/>
            <person name="Terahara T."/>
            <person name="Mori K."/>
            <person name="Hamada M."/>
            <person name="Matsumoto R."/>
            <person name="Kobayashi T."/>
        </authorList>
    </citation>
    <scope>NUCLEOTIDE SEQUENCE</scope>
    <source>
        <strain evidence="1">AN17-2</strain>
    </source>
</reference>
<keyword evidence="2" id="KW-1185">Reference proteome</keyword>
<dbReference type="Proteomes" id="UP001374599">
    <property type="component" value="Unassembled WGS sequence"/>
</dbReference>
<evidence type="ECO:0000313" key="2">
    <source>
        <dbReference type="Proteomes" id="UP001374599"/>
    </source>
</evidence>
<sequence length="149" mass="16997">MEQIQETITNLGITIVIGIISLIGAYAVKFITQLTAKAKEQTALIKNDNMTFLIREAMERINQVSKTVVTSIEQTTAKELREMVKDGEIEKEEIEKLGQKAFDEVVNVCNNEKQYLSKWITNVDGYIQNVIEQKVFELKQETKPEQGLM</sequence>
<protein>
    <submittedName>
        <fullName evidence="1">Uncharacterized protein</fullName>
    </submittedName>
</protein>